<evidence type="ECO:0000256" key="5">
    <source>
        <dbReference type="SAM" id="Phobius"/>
    </source>
</evidence>
<keyword evidence="9" id="KW-1185">Reference proteome</keyword>
<name>A0A4W3J0P1_CALMI</name>
<dbReference type="Pfam" id="PF26037">
    <property type="entry name" value="zf-RING_DCST1_C"/>
    <property type="match status" value="1"/>
</dbReference>
<evidence type="ECO:0000259" key="6">
    <source>
        <dbReference type="Pfam" id="PF07782"/>
    </source>
</evidence>
<dbReference type="AlphaFoldDB" id="A0A4W3J0P1"/>
<feature type="domain" description="E3 ubiquitin-protein ligase DCST1-like C-terminal" evidence="7">
    <location>
        <begin position="200"/>
        <end position="242"/>
    </location>
</feature>
<feature type="transmembrane region" description="Helical" evidence="5">
    <location>
        <begin position="12"/>
        <end position="35"/>
    </location>
</feature>
<dbReference type="Pfam" id="PF07782">
    <property type="entry name" value="DC_STAMP"/>
    <property type="match status" value="1"/>
</dbReference>
<evidence type="ECO:0000256" key="3">
    <source>
        <dbReference type="ARBA" id="ARBA00022989"/>
    </source>
</evidence>
<dbReference type="InterPro" id="IPR058842">
    <property type="entry name" value="DCST1_C"/>
</dbReference>
<evidence type="ECO:0000313" key="9">
    <source>
        <dbReference type="Proteomes" id="UP000314986"/>
    </source>
</evidence>
<dbReference type="InterPro" id="IPR012858">
    <property type="entry name" value="DC_STAMP-like"/>
</dbReference>
<dbReference type="Ensembl" id="ENSCMIT00000037069.1">
    <property type="protein sequence ID" value="ENSCMIP00000036529.1"/>
    <property type="gene ID" value="ENSCMIG00000015438.1"/>
</dbReference>
<dbReference type="Proteomes" id="UP000314986">
    <property type="component" value="Unassembled WGS sequence"/>
</dbReference>
<evidence type="ECO:0000256" key="4">
    <source>
        <dbReference type="ARBA" id="ARBA00023136"/>
    </source>
</evidence>
<organism evidence="8 9">
    <name type="scientific">Callorhinchus milii</name>
    <name type="common">Ghost shark</name>
    <dbReference type="NCBI Taxonomy" id="7868"/>
    <lineage>
        <taxon>Eukaryota</taxon>
        <taxon>Metazoa</taxon>
        <taxon>Chordata</taxon>
        <taxon>Craniata</taxon>
        <taxon>Vertebrata</taxon>
        <taxon>Chondrichthyes</taxon>
        <taxon>Holocephali</taxon>
        <taxon>Chimaeriformes</taxon>
        <taxon>Callorhinchidae</taxon>
        <taxon>Callorhinchus</taxon>
    </lineage>
</organism>
<keyword evidence="4 5" id="KW-0472">Membrane</keyword>
<evidence type="ECO:0000313" key="8">
    <source>
        <dbReference type="Ensembl" id="ENSCMIP00000036529.1"/>
    </source>
</evidence>
<reference evidence="9" key="1">
    <citation type="journal article" date="2006" name="Science">
        <title>Ancient noncoding elements conserved in the human genome.</title>
        <authorList>
            <person name="Venkatesh B."/>
            <person name="Kirkness E.F."/>
            <person name="Loh Y.H."/>
            <person name="Halpern A.L."/>
            <person name="Lee A.P."/>
            <person name="Johnson J."/>
            <person name="Dandona N."/>
            <person name="Viswanathan L.D."/>
            <person name="Tay A."/>
            <person name="Venter J.C."/>
            <person name="Strausberg R.L."/>
            <person name="Brenner S."/>
        </authorList>
    </citation>
    <scope>NUCLEOTIDE SEQUENCE [LARGE SCALE GENOMIC DNA]</scope>
</reference>
<feature type="domain" description="Dendritic cell-specific transmembrane protein-like" evidence="6">
    <location>
        <begin position="11"/>
        <end position="149"/>
    </location>
</feature>
<reference evidence="8" key="5">
    <citation type="submission" date="2025-09" db="UniProtKB">
        <authorList>
            <consortium name="Ensembl"/>
        </authorList>
    </citation>
    <scope>IDENTIFICATION</scope>
</reference>
<reference evidence="9" key="2">
    <citation type="journal article" date="2007" name="PLoS Biol.">
        <title>Survey sequencing and comparative analysis of the elephant shark (Callorhinchus milii) genome.</title>
        <authorList>
            <person name="Venkatesh B."/>
            <person name="Kirkness E.F."/>
            <person name="Loh Y.H."/>
            <person name="Halpern A.L."/>
            <person name="Lee A.P."/>
            <person name="Johnson J."/>
            <person name="Dandona N."/>
            <person name="Viswanathan L.D."/>
            <person name="Tay A."/>
            <person name="Venter J.C."/>
            <person name="Strausberg R.L."/>
            <person name="Brenner S."/>
        </authorList>
    </citation>
    <scope>NUCLEOTIDE SEQUENCE [LARGE SCALE GENOMIC DNA]</scope>
</reference>
<keyword evidence="3 5" id="KW-1133">Transmembrane helix</keyword>
<accession>A0A4W3J0P1</accession>
<keyword evidence="2 5" id="KW-0812">Transmembrane</keyword>
<dbReference type="PANTHER" id="PTHR21041:SF17">
    <property type="entry name" value="E3 UBIQUITIN-PROTEIN LIGASE DCST1"/>
    <property type="match status" value="1"/>
</dbReference>
<dbReference type="PANTHER" id="PTHR21041">
    <property type="entry name" value="DENDRITIC CELL-SPECIFIC TRANSMEMBRANE PROTEIN"/>
    <property type="match status" value="1"/>
</dbReference>
<reference evidence="9" key="3">
    <citation type="journal article" date="2014" name="Nature">
        <title>Elephant shark genome provides unique insights into gnathostome evolution.</title>
        <authorList>
            <consortium name="International Elephant Shark Genome Sequencing Consortium"/>
            <person name="Venkatesh B."/>
            <person name="Lee A.P."/>
            <person name="Ravi V."/>
            <person name="Maurya A.K."/>
            <person name="Lian M.M."/>
            <person name="Swann J.B."/>
            <person name="Ohta Y."/>
            <person name="Flajnik M.F."/>
            <person name="Sutoh Y."/>
            <person name="Kasahara M."/>
            <person name="Hoon S."/>
            <person name="Gangu V."/>
            <person name="Roy S.W."/>
            <person name="Irimia M."/>
            <person name="Korzh V."/>
            <person name="Kondrychyn I."/>
            <person name="Lim Z.W."/>
            <person name="Tay B.H."/>
            <person name="Tohari S."/>
            <person name="Kong K.W."/>
            <person name="Ho S."/>
            <person name="Lorente-Galdos B."/>
            <person name="Quilez J."/>
            <person name="Marques-Bonet T."/>
            <person name="Raney B.J."/>
            <person name="Ingham P.W."/>
            <person name="Tay A."/>
            <person name="Hillier L.W."/>
            <person name="Minx P."/>
            <person name="Boehm T."/>
            <person name="Wilson R.K."/>
            <person name="Brenner S."/>
            <person name="Warren W.C."/>
        </authorList>
    </citation>
    <scope>NUCLEOTIDE SEQUENCE [LARGE SCALE GENOMIC DNA]</scope>
</reference>
<dbReference type="GO" id="GO:0016020">
    <property type="term" value="C:membrane"/>
    <property type="evidence" value="ECO:0007669"/>
    <property type="project" value="UniProtKB-SubCell"/>
</dbReference>
<dbReference type="InParanoid" id="A0A4W3J0P1"/>
<comment type="subcellular location">
    <subcellularLocation>
        <location evidence="1">Membrane</location>
        <topology evidence="1">Multi-pass membrane protein</topology>
    </subcellularLocation>
</comment>
<dbReference type="GeneTree" id="ENSGT00940000153269"/>
<dbReference type="InterPro" id="IPR051856">
    <property type="entry name" value="CSR-E3_Ligase_Protein"/>
</dbReference>
<dbReference type="OMA" id="CRPCWRD"/>
<proteinExistence type="predicted"/>
<evidence type="ECO:0000256" key="1">
    <source>
        <dbReference type="ARBA" id="ARBA00004141"/>
    </source>
</evidence>
<feature type="transmembrane region" description="Helical" evidence="5">
    <location>
        <begin position="100"/>
        <end position="126"/>
    </location>
</feature>
<evidence type="ECO:0000259" key="7">
    <source>
        <dbReference type="Pfam" id="PF26037"/>
    </source>
</evidence>
<evidence type="ECO:0000256" key="2">
    <source>
        <dbReference type="ARBA" id="ARBA00022692"/>
    </source>
</evidence>
<reference evidence="8" key="4">
    <citation type="submission" date="2025-08" db="UniProtKB">
        <authorList>
            <consortium name="Ensembl"/>
        </authorList>
    </citation>
    <scope>IDENTIFICATION</scope>
</reference>
<dbReference type="STRING" id="7868.ENSCMIP00000036529"/>
<sequence length="261" mass="30640">ARVILLGAEKVLGLLQCVPQIILVIVLFVLDWLLYTMLDIIQRHSYIEYNFGESHHLEITVEGTSLLANLIRKAVSAFNTTLDIQMESNNLRCLPVPEKMLNFTIAATIIPLIAVILFCFLQIYVFRTRRVIAAFYFPKREKQRVLFLYNEFLRKRMAYAEIQRKRVIIRARRRELWQKLRGLAGFLHRHLPWLRGCLRRHCLVCQESETPASYHCPTPQCGAIYCPSCWDDLRRYCFACMPFQEFISESSDNENDAVYRS</sequence>
<protein>
    <submittedName>
        <fullName evidence="8">Uncharacterized protein</fullName>
    </submittedName>
</protein>